<dbReference type="PANTHER" id="PTHR34449:SF2">
    <property type="entry name" value="RHO TERMINATION FACTOR"/>
    <property type="match status" value="1"/>
</dbReference>
<dbReference type="PANTHER" id="PTHR34449">
    <property type="entry name" value="RHO TERMINATION FACTOR"/>
    <property type="match status" value="1"/>
</dbReference>
<dbReference type="SMART" id="SM00959">
    <property type="entry name" value="Rho_N"/>
    <property type="match status" value="1"/>
</dbReference>
<protein>
    <recommendedName>
        <fullName evidence="1">Rho termination factor-like N-terminal domain-containing protein</fullName>
    </recommendedName>
</protein>
<dbReference type="InterPro" id="IPR036361">
    <property type="entry name" value="SAP_dom_sf"/>
</dbReference>
<evidence type="ECO:0000313" key="3">
    <source>
        <dbReference type="Proteomes" id="UP000050833"/>
    </source>
</evidence>
<name>A0AAW3JW78_9FIRM</name>
<evidence type="ECO:0000313" key="2">
    <source>
        <dbReference type="EMBL" id="KQC86424.1"/>
    </source>
</evidence>
<dbReference type="GO" id="GO:0006353">
    <property type="term" value="P:DNA-templated transcription termination"/>
    <property type="evidence" value="ECO:0007669"/>
    <property type="project" value="InterPro"/>
</dbReference>
<proteinExistence type="predicted"/>
<dbReference type="Pfam" id="PF02810">
    <property type="entry name" value="SEC-C"/>
    <property type="match status" value="1"/>
</dbReference>
<dbReference type="InterPro" id="IPR036269">
    <property type="entry name" value="Rho_N_sf"/>
</dbReference>
<dbReference type="InterPro" id="IPR011112">
    <property type="entry name" value="Rho-like_N"/>
</dbReference>
<dbReference type="Pfam" id="PF07498">
    <property type="entry name" value="Rho_N"/>
    <property type="match status" value="1"/>
</dbReference>
<dbReference type="Gene3D" id="3.10.450.50">
    <property type="match status" value="1"/>
</dbReference>
<dbReference type="Proteomes" id="UP000050833">
    <property type="component" value="Unassembled WGS sequence"/>
</dbReference>
<evidence type="ECO:0000259" key="1">
    <source>
        <dbReference type="SMART" id="SM00959"/>
    </source>
</evidence>
<feature type="domain" description="Rho termination factor-like N-terminal" evidence="1">
    <location>
        <begin position="7"/>
        <end position="49"/>
    </location>
</feature>
<sequence>MKNLNEILDSYKVTELKEFAKNSGVKGYSKLKKAELIDTIISRLANVDVSTLDLPDEIKNSVNDNIQSTAANMVAAIAKDENNVAAADNKAATENVADDDGVIKLKNRLFGVAPLVANVIPEDMPIPPSNTPNSFMQIKKIYPNDKCPCGSGKKYKKCCGKTA</sequence>
<reference evidence="2 3" key="1">
    <citation type="submission" date="2015-10" db="EMBL/GenBank/DDBJ databases">
        <title>Butyribacter intestini gen. nov., sp. nov., a butyric acid-producing bacterium of the family Lachnospiraceae isolated from the human faeces.</title>
        <authorList>
            <person name="Zou Y."/>
            <person name="Xue W."/>
            <person name="Luo G."/>
            <person name="Lv M."/>
        </authorList>
    </citation>
    <scope>NUCLEOTIDE SEQUENCE [LARGE SCALE GENOMIC DNA]</scope>
    <source>
        <strain evidence="2 3">TF01-11</strain>
    </source>
</reference>
<dbReference type="EMBL" id="LLKB01000001">
    <property type="protein sequence ID" value="KQC86424.1"/>
    <property type="molecule type" value="Genomic_DNA"/>
</dbReference>
<dbReference type="Gene3D" id="1.10.720.30">
    <property type="entry name" value="SAP domain"/>
    <property type="match status" value="1"/>
</dbReference>
<dbReference type="AlphaFoldDB" id="A0AAW3JW78"/>
<dbReference type="SUPFAM" id="SSF103642">
    <property type="entry name" value="Sec-C motif"/>
    <property type="match status" value="1"/>
</dbReference>
<organism evidence="2 3">
    <name type="scientific">Butyribacter intestini</name>
    <dbReference type="NCBI Taxonomy" id="1703332"/>
    <lineage>
        <taxon>Bacteria</taxon>
        <taxon>Bacillati</taxon>
        <taxon>Bacillota</taxon>
        <taxon>Clostridia</taxon>
        <taxon>Lachnospirales</taxon>
        <taxon>Lachnospiraceae</taxon>
        <taxon>Butyribacter</taxon>
    </lineage>
</organism>
<gene>
    <name evidence="2" type="ORF">APZ18_04345</name>
</gene>
<accession>A0AAW3JW78</accession>
<dbReference type="InterPro" id="IPR004027">
    <property type="entry name" value="SEC_C_motif"/>
</dbReference>
<dbReference type="SUPFAM" id="SSF68912">
    <property type="entry name" value="Rho N-terminal domain-like"/>
    <property type="match status" value="1"/>
</dbReference>
<keyword evidence="3" id="KW-1185">Reference proteome</keyword>
<comment type="caution">
    <text evidence="2">The sequence shown here is derived from an EMBL/GenBank/DDBJ whole genome shotgun (WGS) entry which is preliminary data.</text>
</comment>